<evidence type="ECO:0000313" key="2">
    <source>
        <dbReference type="EMBL" id="CAN83782.1"/>
    </source>
</evidence>
<protein>
    <recommendedName>
        <fullName evidence="1">MULE transposase domain-containing protein</fullName>
    </recommendedName>
</protein>
<reference evidence="2" key="1">
    <citation type="journal article" date="2007" name="PLoS ONE">
        <title>The first genome sequence of an elite grapevine cultivar (Pinot noir Vitis vinifera L.): coping with a highly heterozygous genome.</title>
        <authorList>
            <person name="Velasco R."/>
            <person name="Zharkikh A."/>
            <person name="Troggio M."/>
            <person name="Cartwright D.A."/>
            <person name="Cestaro A."/>
            <person name="Pruss D."/>
            <person name="Pindo M."/>
            <person name="FitzGerald L.M."/>
            <person name="Vezzulli S."/>
            <person name="Reid J."/>
            <person name="Malacarne G."/>
            <person name="Iliev D."/>
            <person name="Coppola G."/>
            <person name="Wardell B."/>
            <person name="Micheletti D."/>
            <person name="Macalma T."/>
            <person name="Facci M."/>
            <person name="Mitchell J.T."/>
            <person name="Perazzolli M."/>
            <person name="Eldredge G."/>
            <person name="Gatto P."/>
            <person name="Oyzerski R."/>
            <person name="Moretto M."/>
            <person name="Gutin N."/>
            <person name="Stefanini M."/>
            <person name="Chen Y."/>
            <person name="Segala C."/>
            <person name="Davenport C."/>
            <person name="Dematte L."/>
            <person name="Mraz A."/>
            <person name="Battilana J."/>
            <person name="Stormo K."/>
            <person name="Costa F."/>
            <person name="Tao Q."/>
            <person name="Si-Ammour A."/>
            <person name="Harkins T."/>
            <person name="Lackey A."/>
            <person name="Perbost C."/>
            <person name="Taillon B."/>
            <person name="Stella A."/>
            <person name="Solovyev V."/>
            <person name="Fawcett J.A."/>
            <person name="Sterck L."/>
            <person name="Vandepoele K."/>
            <person name="Grando S.M."/>
            <person name="Toppo S."/>
            <person name="Moser C."/>
            <person name="Lanchbury J."/>
            <person name="Bogden R."/>
            <person name="Skolnick M."/>
            <person name="Sgaramella V."/>
            <person name="Bhatnagar S.K."/>
            <person name="Fontana P."/>
            <person name="Gutin A."/>
            <person name="Van de Peer Y."/>
            <person name="Salamini F."/>
            <person name="Viola R."/>
        </authorList>
    </citation>
    <scope>NUCLEOTIDE SEQUENCE</scope>
</reference>
<feature type="domain" description="MULE transposase" evidence="1">
    <location>
        <begin position="93"/>
        <end position="144"/>
    </location>
</feature>
<dbReference type="EMBL" id="AM477624">
    <property type="protein sequence ID" value="CAN83782.1"/>
    <property type="molecule type" value="Genomic_DNA"/>
</dbReference>
<dbReference type="Pfam" id="PF10551">
    <property type="entry name" value="MULE"/>
    <property type="match status" value="1"/>
</dbReference>
<sequence length="180" mass="20381">MKDEMFCYIHEGGELAKTAVGFVEYKVGRTNCIVVSKNISHFEFVSKMCERMLTTNPVSSVELSYSNDGHFEQFFVAHSISIQGFVRRDRPIIAIDSTHMSGPYGGALFLATAYNANDSMFPLGFGVMSSENYEDWLWFLEKWKIVVGNKLLLSQIDILLSFVVFLRCLTFKTMPIATVT</sequence>
<proteinExistence type="predicted"/>
<accession>A5C0E1</accession>
<organism evidence="2">
    <name type="scientific">Vitis vinifera</name>
    <name type="common">Grape</name>
    <dbReference type="NCBI Taxonomy" id="29760"/>
    <lineage>
        <taxon>Eukaryota</taxon>
        <taxon>Viridiplantae</taxon>
        <taxon>Streptophyta</taxon>
        <taxon>Embryophyta</taxon>
        <taxon>Tracheophyta</taxon>
        <taxon>Spermatophyta</taxon>
        <taxon>Magnoliopsida</taxon>
        <taxon>eudicotyledons</taxon>
        <taxon>Gunneridae</taxon>
        <taxon>Pentapetalae</taxon>
        <taxon>rosids</taxon>
        <taxon>Vitales</taxon>
        <taxon>Vitaceae</taxon>
        <taxon>Viteae</taxon>
        <taxon>Vitis</taxon>
    </lineage>
</organism>
<gene>
    <name evidence="2" type="ORF">VITISV_027856</name>
</gene>
<dbReference type="InterPro" id="IPR018289">
    <property type="entry name" value="MULE_transposase_dom"/>
</dbReference>
<dbReference type="PANTHER" id="PTHR31973:SF187">
    <property type="entry name" value="MUTATOR TRANSPOSASE MUDRA PROTEIN"/>
    <property type="match status" value="1"/>
</dbReference>
<dbReference type="PANTHER" id="PTHR31973">
    <property type="entry name" value="POLYPROTEIN, PUTATIVE-RELATED"/>
    <property type="match status" value="1"/>
</dbReference>
<evidence type="ECO:0000259" key="1">
    <source>
        <dbReference type="Pfam" id="PF10551"/>
    </source>
</evidence>
<name>A5C0E1_VITVI</name>
<dbReference type="AlphaFoldDB" id="A5C0E1"/>